<feature type="region of interest" description="Disordered" evidence="1">
    <location>
        <begin position="428"/>
        <end position="451"/>
    </location>
</feature>
<accession>W9YDN0</accession>
<dbReference type="HOGENOM" id="CLU_005319_0_0_1"/>
<dbReference type="RefSeq" id="XP_007723176.1">
    <property type="nucleotide sequence ID" value="XM_007724986.1"/>
</dbReference>
<feature type="compositionally biased region" description="Acidic residues" evidence="1">
    <location>
        <begin position="1095"/>
        <end position="1109"/>
    </location>
</feature>
<dbReference type="GO" id="GO:0005737">
    <property type="term" value="C:cytoplasm"/>
    <property type="evidence" value="ECO:0007669"/>
    <property type="project" value="TreeGrafter"/>
</dbReference>
<dbReference type="eggNOG" id="ENOG502QVCT">
    <property type="taxonomic scope" value="Eukaryota"/>
</dbReference>
<comment type="caution">
    <text evidence="2">The sequence shown here is derived from an EMBL/GenBank/DDBJ whole genome shotgun (WGS) entry which is preliminary data.</text>
</comment>
<reference evidence="2 3" key="1">
    <citation type="submission" date="2013-03" db="EMBL/GenBank/DDBJ databases">
        <title>The Genome Sequence of Capronia coronata CBS 617.96.</title>
        <authorList>
            <consortium name="The Broad Institute Genomics Platform"/>
            <person name="Cuomo C."/>
            <person name="de Hoog S."/>
            <person name="Gorbushina A."/>
            <person name="Walker B."/>
            <person name="Young S.K."/>
            <person name="Zeng Q."/>
            <person name="Gargeya S."/>
            <person name="Fitzgerald M."/>
            <person name="Haas B."/>
            <person name="Abouelleil A."/>
            <person name="Allen A.W."/>
            <person name="Alvarado L."/>
            <person name="Arachchi H.M."/>
            <person name="Berlin A.M."/>
            <person name="Chapman S.B."/>
            <person name="Gainer-Dewar J."/>
            <person name="Goldberg J."/>
            <person name="Griggs A."/>
            <person name="Gujja S."/>
            <person name="Hansen M."/>
            <person name="Howarth C."/>
            <person name="Imamovic A."/>
            <person name="Ireland A."/>
            <person name="Larimer J."/>
            <person name="McCowan C."/>
            <person name="Murphy C."/>
            <person name="Pearson M."/>
            <person name="Poon T.W."/>
            <person name="Priest M."/>
            <person name="Roberts A."/>
            <person name="Saif S."/>
            <person name="Shea T."/>
            <person name="Sisk P."/>
            <person name="Sykes S."/>
            <person name="Wortman J."/>
            <person name="Nusbaum C."/>
            <person name="Birren B."/>
        </authorList>
    </citation>
    <scope>NUCLEOTIDE SEQUENCE [LARGE SCALE GENOMIC DNA]</scope>
    <source>
        <strain evidence="2 3">CBS 617.96</strain>
    </source>
</reference>
<keyword evidence="3" id="KW-1185">Reference proteome</keyword>
<dbReference type="Proteomes" id="UP000019484">
    <property type="component" value="Unassembled WGS sequence"/>
</dbReference>
<dbReference type="EMBL" id="AMWN01000003">
    <property type="protein sequence ID" value="EXJ90982.1"/>
    <property type="molecule type" value="Genomic_DNA"/>
</dbReference>
<protein>
    <recommendedName>
        <fullName evidence="4">BCAS3 domain-containing protein</fullName>
    </recommendedName>
</protein>
<proteinExistence type="predicted"/>
<evidence type="ECO:0000313" key="3">
    <source>
        <dbReference type="Proteomes" id="UP000019484"/>
    </source>
</evidence>
<dbReference type="InterPro" id="IPR036322">
    <property type="entry name" value="WD40_repeat_dom_sf"/>
</dbReference>
<dbReference type="AlphaFoldDB" id="W9YDN0"/>
<dbReference type="PANTHER" id="PTHR13268:SF0">
    <property type="entry name" value="BCAS3 MICROTUBULE ASSOCIATED CELL MIGRATION FACTOR"/>
    <property type="match status" value="1"/>
</dbReference>
<feature type="region of interest" description="Disordered" evidence="1">
    <location>
        <begin position="1058"/>
        <end position="1109"/>
    </location>
</feature>
<gene>
    <name evidence="2" type="ORF">A1O1_04089</name>
</gene>
<feature type="region of interest" description="Disordered" evidence="1">
    <location>
        <begin position="140"/>
        <end position="185"/>
    </location>
</feature>
<dbReference type="GO" id="GO:0006914">
    <property type="term" value="P:autophagy"/>
    <property type="evidence" value="ECO:0007669"/>
    <property type="project" value="InterPro"/>
</dbReference>
<dbReference type="GO" id="GO:0042594">
    <property type="term" value="P:response to starvation"/>
    <property type="evidence" value="ECO:0007669"/>
    <property type="project" value="TreeGrafter"/>
</dbReference>
<dbReference type="SUPFAM" id="SSF50978">
    <property type="entry name" value="WD40 repeat-like"/>
    <property type="match status" value="1"/>
</dbReference>
<evidence type="ECO:0000313" key="2">
    <source>
        <dbReference type="EMBL" id="EXJ90982.1"/>
    </source>
</evidence>
<feature type="compositionally biased region" description="Basic and acidic residues" evidence="1">
    <location>
        <begin position="11"/>
        <end position="27"/>
    </location>
</feature>
<feature type="compositionally biased region" description="Basic residues" evidence="1">
    <location>
        <begin position="1062"/>
        <end position="1071"/>
    </location>
</feature>
<organism evidence="2 3">
    <name type="scientific">Capronia coronata CBS 617.96</name>
    <dbReference type="NCBI Taxonomy" id="1182541"/>
    <lineage>
        <taxon>Eukaryota</taxon>
        <taxon>Fungi</taxon>
        <taxon>Dikarya</taxon>
        <taxon>Ascomycota</taxon>
        <taxon>Pezizomycotina</taxon>
        <taxon>Eurotiomycetes</taxon>
        <taxon>Chaetothyriomycetidae</taxon>
        <taxon>Chaetothyriales</taxon>
        <taxon>Herpotrichiellaceae</taxon>
        <taxon>Capronia</taxon>
    </lineage>
</organism>
<sequence length="1109" mass="118965">MPTYNRAVSADSRKTDKFLNSNNREEPPAVADQGNSSRAGKRKTKHGAAKQLLNLDNAGDSTPPEQMDQQPSASPTKSQSILGQLNQGFPQSMNHGNSDILSDLNGNQKVSDEYTPPSNIWARNTSYMYGQSPPVETLRGLGPAASPPCEPGFSARGTLNTRSPAVSPPSRKARPVSYGSGMPPLPAHPRISTSPYGYGVSAYGSPPALPHLPQQHFYGPHDVDLGLASAATHMNLSQPHTFKFVRIPGFGHEPRGAVLLTCEGVLNVLSYNGERLEHVGALMGVQGIVVDAAFLTWNADEDPFADLRPLIAVAIHGPGSAEAPPSVPRDLHSQEYQEPTLETKVVVYSLRKTCQVAELLRVPCVQPSFPGNVPTSASTGDLKVRASAGFVVISSGESGEVFIFSARKGKDSPGFECLGKYWTTLQPQLQRRESSHGPSSDADVSPADLGRASANESTPILSMNGRWLAFCPTSSPSRRSIGAILGNSVVYNKNSNITAGTAPTRPPVNCEVESPDAESFFGKVAKGFAQEAVRSAKWISEKSLQTWQSYWKRDSTSPPVLPAAVSSSPPIYSPHLGLAQFPPTHGIDPQDVSRAPEVVTILDLKLLQEGSGRKGVESNPAITFQPPGGCSFLSFMPTGLGLLTANRKGDVQYVWDLMQIKYIRSSATTTGTESGRVRQIARYERLSPSTIVDVVWDGPTGYRFALLTKNRTVHIFDLPKTAFQWPPPRAKEDRPISAPADQTHAKMEHEAPSSGFFASAMSIAGRTQPMLANLRGRAPSMNGGITGIGASGIGLASATGIKSGKAVAAGLSKSLGAATETVTNLRHANQSRLSLKTVARAGVICWLERDGKSVLSVLDSSSVKNYYIRMTKPRENRHRDTMSVFDARRAVAFKLPKATDLIAGSAADLPSSLPPGDGNELSGFWRFRAGRDGATKTPHPLAFAEIETNPPYQPFHSDRRVIMSLVGEESSSSGDNILGPSRLFPQRNFPSGRPTTAASEDKWVFGTEIRSQKLNIVGPSQQVGDEGSVIYRETKMTPSVATLNAATGEVLDDGVSHVVSSTKKRKSKKGRPPPQIFEDEDASGIGLDFAKPDDTGDPDFDLLDSDTRI</sequence>
<dbReference type="OrthoDB" id="3938623at2759"/>
<feature type="compositionally biased region" description="Basic residues" evidence="1">
    <location>
        <begin position="39"/>
        <end position="48"/>
    </location>
</feature>
<evidence type="ECO:0000256" key="1">
    <source>
        <dbReference type="SAM" id="MobiDB-lite"/>
    </source>
</evidence>
<name>W9YDN0_9EURO</name>
<evidence type="ECO:0008006" key="4">
    <source>
        <dbReference type="Google" id="ProtNLM"/>
    </source>
</evidence>
<dbReference type="STRING" id="1182541.W9YDN0"/>
<dbReference type="GeneID" id="19158975"/>
<dbReference type="PANTHER" id="PTHR13268">
    <property type="entry name" value="BREAST CARCINOMA AMPLIFIED SEQUENCE 3"/>
    <property type="match status" value="1"/>
</dbReference>
<dbReference type="InterPro" id="IPR045142">
    <property type="entry name" value="BCAS3-like"/>
</dbReference>
<feature type="compositionally biased region" description="Polar residues" evidence="1">
    <location>
        <begin position="59"/>
        <end position="109"/>
    </location>
</feature>
<feature type="region of interest" description="Disordered" evidence="1">
    <location>
        <begin position="1"/>
        <end position="120"/>
    </location>
</feature>